<dbReference type="CDD" id="cd20292">
    <property type="entry name" value="cupin_QdtA-like"/>
    <property type="match status" value="1"/>
</dbReference>
<proteinExistence type="predicted"/>
<feature type="domain" description="Sugar 3,4-ketoisomerase QdtA cupin" evidence="1">
    <location>
        <begin position="8"/>
        <end position="135"/>
    </location>
</feature>
<dbReference type="Proteomes" id="UP000231134">
    <property type="component" value="Unassembled WGS sequence"/>
</dbReference>
<dbReference type="Pfam" id="PF05523">
    <property type="entry name" value="FdtA"/>
    <property type="match status" value="1"/>
</dbReference>
<dbReference type="EMBL" id="PGEX01000001">
    <property type="protein sequence ID" value="PJJ41988.1"/>
    <property type="molecule type" value="Genomic_DNA"/>
</dbReference>
<dbReference type="InterPro" id="IPR014710">
    <property type="entry name" value="RmlC-like_jellyroll"/>
</dbReference>
<reference evidence="2 3" key="1">
    <citation type="submission" date="2017-11" db="EMBL/GenBank/DDBJ databases">
        <title>Animal gut microbial communities from fecal samples from Wisconsin, USA.</title>
        <authorList>
            <person name="Neumann A."/>
        </authorList>
    </citation>
    <scope>NUCLEOTIDE SEQUENCE [LARGE SCALE GENOMIC DNA]</scope>
    <source>
        <strain evidence="2 3">UWS3</strain>
    </source>
</reference>
<protein>
    <submittedName>
        <fullName evidence="2">WxcM-like protein</fullName>
    </submittedName>
</protein>
<name>A0A2M9A8K1_9BACT</name>
<dbReference type="AlphaFoldDB" id="A0A2M9A8K1"/>
<keyword evidence="3" id="KW-1185">Reference proteome</keyword>
<organism evidence="2 3">
    <name type="scientific">Hallerella succinigenes</name>
    <dbReference type="NCBI Taxonomy" id="1896222"/>
    <lineage>
        <taxon>Bacteria</taxon>
        <taxon>Pseudomonadati</taxon>
        <taxon>Fibrobacterota</taxon>
        <taxon>Fibrobacteria</taxon>
        <taxon>Fibrobacterales</taxon>
        <taxon>Fibrobacteraceae</taxon>
        <taxon>Hallerella</taxon>
    </lineage>
</organism>
<comment type="caution">
    <text evidence="2">The sequence shown here is derived from an EMBL/GenBank/DDBJ whole genome shotgun (WGS) entry which is preliminary data.</text>
</comment>
<dbReference type="InterPro" id="IPR011051">
    <property type="entry name" value="RmlC_Cupin_sf"/>
</dbReference>
<evidence type="ECO:0000313" key="2">
    <source>
        <dbReference type="EMBL" id="PJJ41988.1"/>
    </source>
</evidence>
<sequence length="142" mass="16124">MKELLGGCRYIEFPRTTERSGSLTPVESFKDVPFEINRVFYLYDIPGGENRGGHAHQECHQLLIAASGAFDAKIDDGQNSQIIHLDRPYYGVYVPPGVWAEELNFSSGSICLVLASHPYEEADYIRDYKRFLSYAENLREGK</sequence>
<dbReference type="SUPFAM" id="SSF51182">
    <property type="entry name" value="RmlC-like cupins"/>
    <property type="match status" value="1"/>
</dbReference>
<evidence type="ECO:0000259" key="1">
    <source>
        <dbReference type="Pfam" id="PF05523"/>
    </source>
</evidence>
<evidence type="ECO:0000313" key="3">
    <source>
        <dbReference type="Proteomes" id="UP000231134"/>
    </source>
</evidence>
<dbReference type="Gene3D" id="2.60.120.10">
    <property type="entry name" value="Jelly Rolls"/>
    <property type="match status" value="1"/>
</dbReference>
<gene>
    <name evidence="2" type="ORF">BGX16_2002</name>
</gene>
<accession>A0A2M9A8K1</accession>
<dbReference type="RefSeq" id="WP_100425884.1">
    <property type="nucleotide sequence ID" value="NZ_JAQXKX010000054.1"/>
</dbReference>
<dbReference type="InterPro" id="IPR008894">
    <property type="entry name" value="QdtA_cupin_dom"/>
</dbReference>
<dbReference type="OrthoDB" id="9795513at2"/>